<proteinExistence type="predicted"/>
<dbReference type="AlphaFoldDB" id="A0A0R2NTQ0"/>
<dbReference type="Gene3D" id="2.60.40.10">
    <property type="entry name" value="Immunoglobulins"/>
    <property type="match status" value="1"/>
</dbReference>
<reference evidence="3 4" key="1">
    <citation type="journal article" date="2015" name="Genome Announc.">
        <title>Expanding the biotechnology potential of lactobacilli through comparative genomics of 213 strains and associated genera.</title>
        <authorList>
            <person name="Sun Z."/>
            <person name="Harris H.M."/>
            <person name="McCann A."/>
            <person name="Guo C."/>
            <person name="Argimon S."/>
            <person name="Zhang W."/>
            <person name="Yang X."/>
            <person name="Jeffery I.B."/>
            <person name="Cooney J.C."/>
            <person name="Kagawa T.F."/>
            <person name="Liu W."/>
            <person name="Song Y."/>
            <person name="Salvetti E."/>
            <person name="Wrobel A."/>
            <person name="Rasinkangas P."/>
            <person name="Parkhill J."/>
            <person name="Rea M.C."/>
            <person name="O'Sullivan O."/>
            <person name="Ritari J."/>
            <person name="Douillard F.P."/>
            <person name="Paul Ross R."/>
            <person name="Yang R."/>
            <person name="Briner A.E."/>
            <person name="Felis G.E."/>
            <person name="de Vos W.M."/>
            <person name="Barrangou R."/>
            <person name="Klaenhammer T.R."/>
            <person name="Caufield P.W."/>
            <person name="Cui Y."/>
            <person name="Zhang H."/>
            <person name="O'Toole P.W."/>
        </authorList>
    </citation>
    <scope>NUCLEOTIDE SEQUENCE [LARGE SCALE GENOMIC DNA]</scope>
    <source>
        <strain evidence="3 4">DSM 21115</strain>
    </source>
</reference>
<evidence type="ECO:0000256" key="2">
    <source>
        <dbReference type="SAM" id="MobiDB-lite"/>
    </source>
</evidence>
<feature type="compositionally biased region" description="Low complexity" evidence="2">
    <location>
        <begin position="44"/>
        <end position="60"/>
    </location>
</feature>
<evidence type="ECO:0000313" key="3">
    <source>
        <dbReference type="EMBL" id="KRO29054.1"/>
    </source>
</evidence>
<comment type="caution">
    <text evidence="3">The sequence shown here is derived from an EMBL/GenBank/DDBJ whole genome shotgun (WGS) entry which is preliminary data.</text>
</comment>
<feature type="compositionally biased region" description="Low complexity" evidence="2">
    <location>
        <begin position="125"/>
        <end position="155"/>
    </location>
</feature>
<feature type="region of interest" description="Disordered" evidence="2">
    <location>
        <begin position="123"/>
        <end position="197"/>
    </location>
</feature>
<dbReference type="EMBL" id="AYGX02000019">
    <property type="protein sequence ID" value="KRO29054.1"/>
    <property type="molecule type" value="Genomic_DNA"/>
</dbReference>
<sequence length="277" mass="28956">MNKGQDKKVYYKMYKKGRFWVFAGMTLAMLNVNTVVSHADEATDSSASAEESTNTTSVASQLSDQKVVLSSSNQASADTNSATSTNAGTATDTTKAGTYTITYSYTDAAGNVFSQATTVTVTAATNPDNNNNGNTDNNGNTNNGNNGNGDNLNPGEPTKPAEKPSTPTESSKVTSQDDDIKVTTSDDMITPDKESSAKAKANAKMTKTAQTSGTKANVMPATAQINGSVNAPVAPKHATELPQTNEHAAAAEVIGLTLLAVTSLFGLSRFGRNRRHE</sequence>
<name>A0A0R2NTQ0_9LACO</name>
<gene>
    <name evidence="3" type="ORF">DY78_GL001462</name>
</gene>
<feature type="compositionally biased region" description="Polar residues" evidence="2">
    <location>
        <begin position="165"/>
        <end position="174"/>
    </location>
</feature>
<dbReference type="RefSeq" id="WP_024625706.1">
    <property type="nucleotide sequence ID" value="NZ_AYGX02000019.1"/>
</dbReference>
<evidence type="ECO:0008006" key="5">
    <source>
        <dbReference type="Google" id="ProtNLM"/>
    </source>
</evidence>
<keyword evidence="4" id="KW-1185">Reference proteome</keyword>
<protein>
    <recommendedName>
        <fullName evidence="5">Gram-positive cocci surface proteins LPxTG domain-containing protein</fullName>
    </recommendedName>
</protein>
<dbReference type="NCBIfam" id="TIGR03715">
    <property type="entry name" value="KxYKxGKxW"/>
    <property type="match status" value="1"/>
</dbReference>
<dbReference type="InterPro" id="IPR013783">
    <property type="entry name" value="Ig-like_fold"/>
</dbReference>
<feature type="region of interest" description="Disordered" evidence="2">
    <location>
        <begin position="43"/>
        <end position="92"/>
    </location>
</feature>
<evidence type="ECO:0000313" key="4">
    <source>
        <dbReference type="Proteomes" id="UP000050920"/>
    </source>
</evidence>
<dbReference type="Proteomes" id="UP000050920">
    <property type="component" value="Unassembled WGS sequence"/>
</dbReference>
<organism evidence="3 4">
    <name type="scientific">Lactiplantibacillus fabifermentans DSM 21115</name>
    <dbReference type="NCBI Taxonomy" id="1413187"/>
    <lineage>
        <taxon>Bacteria</taxon>
        <taxon>Bacillati</taxon>
        <taxon>Bacillota</taxon>
        <taxon>Bacilli</taxon>
        <taxon>Lactobacillales</taxon>
        <taxon>Lactobacillaceae</taxon>
        <taxon>Lactiplantibacillus</taxon>
    </lineage>
</organism>
<feature type="compositionally biased region" description="Low complexity" evidence="2">
    <location>
        <begin position="70"/>
        <end position="92"/>
    </location>
</feature>
<dbReference type="InterPro" id="IPR022263">
    <property type="entry name" value="KxYKxGKxW"/>
</dbReference>
<keyword evidence="1" id="KW-0732">Signal</keyword>
<dbReference type="Pfam" id="PF19258">
    <property type="entry name" value="KxYKxGKxW_sig"/>
    <property type="match status" value="1"/>
</dbReference>
<accession>A0A0R2NTQ0</accession>
<evidence type="ECO:0000256" key="1">
    <source>
        <dbReference type="ARBA" id="ARBA00022729"/>
    </source>
</evidence>